<gene>
    <name evidence="1" type="ORF">LOK49_LG12G00504</name>
</gene>
<keyword evidence="2" id="KW-1185">Reference proteome</keyword>
<proteinExistence type="predicted"/>
<name>A0ACC0FX58_9ERIC</name>
<comment type="caution">
    <text evidence="1">The sequence shown here is derived from an EMBL/GenBank/DDBJ whole genome shotgun (WGS) entry which is preliminary data.</text>
</comment>
<evidence type="ECO:0000313" key="2">
    <source>
        <dbReference type="Proteomes" id="UP001060215"/>
    </source>
</evidence>
<accession>A0ACC0FX58</accession>
<sequence length="112" mass="12823">MHAVLIIFVDLVILFNHLDKLAKLRRYGVAKAVVVVSRNASTLEVWAKEKEVAGLRASLNTLMSEIQCLNKLCTERKEAKDSLRKKGKKIEEFDGRRSELESIYNALLKDFF</sequence>
<protein>
    <submittedName>
        <fullName evidence="1">AUGMIN subunit 5</fullName>
    </submittedName>
</protein>
<dbReference type="EMBL" id="CM045770">
    <property type="protein sequence ID" value="KAI7993019.1"/>
    <property type="molecule type" value="Genomic_DNA"/>
</dbReference>
<evidence type="ECO:0000313" key="1">
    <source>
        <dbReference type="EMBL" id="KAI7993019.1"/>
    </source>
</evidence>
<dbReference type="Proteomes" id="UP001060215">
    <property type="component" value="Chromosome 13"/>
</dbReference>
<reference evidence="1 2" key="1">
    <citation type="journal article" date="2022" name="Plant J.">
        <title>Chromosome-level genome of Camellia lanceoleosa provides a valuable resource for understanding genome evolution and self-incompatibility.</title>
        <authorList>
            <person name="Gong W."/>
            <person name="Xiao S."/>
            <person name="Wang L."/>
            <person name="Liao Z."/>
            <person name="Chang Y."/>
            <person name="Mo W."/>
            <person name="Hu G."/>
            <person name="Li W."/>
            <person name="Zhao G."/>
            <person name="Zhu H."/>
            <person name="Hu X."/>
            <person name="Ji K."/>
            <person name="Xiang X."/>
            <person name="Song Q."/>
            <person name="Yuan D."/>
            <person name="Jin S."/>
            <person name="Zhang L."/>
        </authorList>
    </citation>
    <scope>NUCLEOTIDE SEQUENCE [LARGE SCALE GENOMIC DNA]</scope>
    <source>
        <strain evidence="1">SQ_2022a</strain>
    </source>
</reference>
<organism evidence="1 2">
    <name type="scientific">Camellia lanceoleosa</name>
    <dbReference type="NCBI Taxonomy" id="1840588"/>
    <lineage>
        <taxon>Eukaryota</taxon>
        <taxon>Viridiplantae</taxon>
        <taxon>Streptophyta</taxon>
        <taxon>Embryophyta</taxon>
        <taxon>Tracheophyta</taxon>
        <taxon>Spermatophyta</taxon>
        <taxon>Magnoliopsida</taxon>
        <taxon>eudicotyledons</taxon>
        <taxon>Gunneridae</taxon>
        <taxon>Pentapetalae</taxon>
        <taxon>asterids</taxon>
        <taxon>Ericales</taxon>
        <taxon>Theaceae</taxon>
        <taxon>Camellia</taxon>
    </lineage>
</organism>